<dbReference type="Proteomes" id="UP000694251">
    <property type="component" value="Chromosome 9"/>
</dbReference>
<proteinExistence type="predicted"/>
<protein>
    <submittedName>
        <fullName evidence="1">Uncharacterized protein</fullName>
    </submittedName>
</protein>
<sequence>MTTTTTTFFHPLLPANCYKSGVVASSFVSVPRSSSLQFRSLVSDSTSICGRSKFTGNLRRVSVIVSAAAKTEPLTVLVTRVQYKVKMITY</sequence>
<name>A0A8T2AM08_ARASU</name>
<evidence type="ECO:0000313" key="2">
    <source>
        <dbReference type="Proteomes" id="UP000694251"/>
    </source>
</evidence>
<keyword evidence="2" id="KW-1185">Reference proteome</keyword>
<comment type="caution">
    <text evidence="1">The sequence shown here is derived from an EMBL/GenBank/DDBJ whole genome shotgun (WGS) entry which is preliminary data.</text>
</comment>
<accession>A0A8T2AM08</accession>
<gene>
    <name evidence="1" type="ORF">ISN44_As09g022200</name>
</gene>
<evidence type="ECO:0000313" key="1">
    <source>
        <dbReference type="EMBL" id="KAG7573994.1"/>
    </source>
</evidence>
<organism evidence="1 2">
    <name type="scientific">Arabidopsis suecica</name>
    <name type="common">Swedish thale-cress</name>
    <name type="synonym">Cardaminopsis suecica</name>
    <dbReference type="NCBI Taxonomy" id="45249"/>
    <lineage>
        <taxon>Eukaryota</taxon>
        <taxon>Viridiplantae</taxon>
        <taxon>Streptophyta</taxon>
        <taxon>Embryophyta</taxon>
        <taxon>Tracheophyta</taxon>
        <taxon>Spermatophyta</taxon>
        <taxon>Magnoliopsida</taxon>
        <taxon>eudicotyledons</taxon>
        <taxon>Gunneridae</taxon>
        <taxon>Pentapetalae</taxon>
        <taxon>rosids</taxon>
        <taxon>malvids</taxon>
        <taxon>Brassicales</taxon>
        <taxon>Brassicaceae</taxon>
        <taxon>Camelineae</taxon>
        <taxon>Arabidopsis</taxon>
    </lineage>
</organism>
<reference evidence="1 2" key="1">
    <citation type="submission" date="2020-12" db="EMBL/GenBank/DDBJ databases">
        <title>Concerted genomic and epigenomic changes stabilize Arabidopsis allopolyploids.</title>
        <authorList>
            <person name="Chen Z."/>
        </authorList>
    </citation>
    <scope>NUCLEOTIDE SEQUENCE [LARGE SCALE GENOMIC DNA]</scope>
    <source>
        <strain evidence="1">As9502</strain>
        <tissue evidence="1">Leaf</tissue>
    </source>
</reference>
<dbReference type="EMBL" id="JAEFBJ010000009">
    <property type="protein sequence ID" value="KAG7573994.1"/>
    <property type="molecule type" value="Genomic_DNA"/>
</dbReference>
<dbReference type="AlphaFoldDB" id="A0A8T2AM08"/>